<feature type="compositionally biased region" description="Polar residues" evidence="2">
    <location>
        <begin position="24"/>
        <end position="35"/>
    </location>
</feature>
<protein>
    <recommendedName>
        <fullName evidence="3">Chromo domain-containing protein</fullName>
    </recommendedName>
</protein>
<dbReference type="InterPro" id="IPR016197">
    <property type="entry name" value="Chromo-like_dom_sf"/>
</dbReference>
<dbReference type="InterPro" id="IPR000953">
    <property type="entry name" value="Chromo/chromo_shadow_dom"/>
</dbReference>
<gene>
    <name evidence="4" type="ORF">NKR19_g8058</name>
</gene>
<reference evidence="4" key="1">
    <citation type="submission" date="2022-07" db="EMBL/GenBank/DDBJ databases">
        <title>Fungi with potential for degradation of polypropylene.</title>
        <authorList>
            <person name="Gostincar C."/>
        </authorList>
    </citation>
    <scope>NUCLEOTIDE SEQUENCE</scope>
    <source>
        <strain evidence="4">EXF-13287</strain>
    </source>
</reference>
<name>A0AA38RPF5_9PEZI</name>
<feature type="region of interest" description="Disordered" evidence="2">
    <location>
        <begin position="1"/>
        <end position="79"/>
    </location>
</feature>
<dbReference type="SMART" id="SM00298">
    <property type="entry name" value="CHROMO"/>
    <property type="match status" value="1"/>
</dbReference>
<dbReference type="AlphaFoldDB" id="A0AA38RPF5"/>
<evidence type="ECO:0000256" key="2">
    <source>
        <dbReference type="SAM" id="MobiDB-lite"/>
    </source>
</evidence>
<organism evidence="4 5">
    <name type="scientific">Coniochaeta hoffmannii</name>
    <dbReference type="NCBI Taxonomy" id="91930"/>
    <lineage>
        <taxon>Eukaryota</taxon>
        <taxon>Fungi</taxon>
        <taxon>Dikarya</taxon>
        <taxon>Ascomycota</taxon>
        <taxon>Pezizomycotina</taxon>
        <taxon>Sordariomycetes</taxon>
        <taxon>Sordariomycetidae</taxon>
        <taxon>Coniochaetales</taxon>
        <taxon>Coniochaetaceae</taxon>
        <taxon>Coniochaeta</taxon>
    </lineage>
</organism>
<dbReference type="Proteomes" id="UP001174691">
    <property type="component" value="Unassembled WGS sequence"/>
</dbReference>
<dbReference type="SUPFAM" id="SSF54160">
    <property type="entry name" value="Chromo domain-like"/>
    <property type="match status" value="1"/>
</dbReference>
<dbReference type="Pfam" id="PF00385">
    <property type="entry name" value="Chromo"/>
    <property type="match status" value="1"/>
</dbReference>
<evidence type="ECO:0000313" key="5">
    <source>
        <dbReference type="Proteomes" id="UP001174691"/>
    </source>
</evidence>
<dbReference type="Gene3D" id="2.40.50.40">
    <property type="match status" value="1"/>
</dbReference>
<proteinExistence type="predicted"/>
<evidence type="ECO:0000259" key="3">
    <source>
        <dbReference type="SMART" id="SM00298"/>
    </source>
</evidence>
<comment type="caution">
    <text evidence="4">The sequence shown here is derived from an EMBL/GenBank/DDBJ whole genome shotgun (WGS) entry which is preliminary data.</text>
</comment>
<accession>A0AA38RPF5</accession>
<evidence type="ECO:0000256" key="1">
    <source>
        <dbReference type="ARBA" id="ARBA00011353"/>
    </source>
</evidence>
<feature type="domain" description="Chromo" evidence="3">
    <location>
        <begin position="178"/>
        <end position="227"/>
    </location>
</feature>
<evidence type="ECO:0000313" key="4">
    <source>
        <dbReference type="EMBL" id="KAJ9137816.1"/>
    </source>
</evidence>
<dbReference type="GO" id="GO:0006338">
    <property type="term" value="P:chromatin remodeling"/>
    <property type="evidence" value="ECO:0007669"/>
    <property type="project" value="UniProtKB-ARBA"/>
</dbReference>
<feature type="region of interest" description="Disordered" evidence="2">
    <location>
        <begin position="131"/>
        <end position="153"/>
    </location>
</feature>
<dbReference type="EMBL" id="JANBVN010000154">
    <property type="protein sequence ID" value="KAJ9137816.1"/>
    <property type="molecule type" value="Genomic_DNA"/>
</dbReference>
<dbReference type="InterPro" id="IPR023780">
    <property type="entry name" value="Chromo_domain"/>
</dbReference>
<feature type="compositionally biased region" description="Acidic residues" evidence="2">
    <location>
        <begin position="36"/>
        <end position="47"/>
    </location>
</feature>
<feature type="compositionally biased region" description="Basic and acidic residues" evidence="2">
    <location>
        <begin position="53"/>
        <end position="62"/>
    </location>
</feature>
<sequence length="297" mass="32981">MMKICMSILEDDAPSSEAGPAPSLITTTGAVSQATDDAEQSDAEDDGSIASDESERKAERYKRAGSRKTAQQTGQRRRWSRLEEKRLEVYMNDPEVEKMATKARKSKEAWIAARLDRSESAVKQHWEIMKGSSPGRVVPSTKQTRGHRSARDRGARLTKVMNEKIRQGSSFYDAGEEEWEVEEIKKHRTLDDSLLEYLVKWKTGEETWEPLGNVAETVALESDRTARAAAQNQAICTRHQARSAQMGVYAVTHDVQSTPAAARDVIEGWASATGVLGISYSQSMNLCRNKSQLASVS</sequence>
<comment type="subunit">
    <text evidence="1">Component of the NuA4 histone acetyltransferase complex.</text>
</comment>
<keyword evidence="5" id="KW-1185">Reference proteome</keyword>